<dbReference type="SMART" id="SM00248">
    <property type="entry name" value="ANK"/>
    <property type="match status" value="5"/>
</dbReference>
<protein>
    <submittedName>
        <fullName evidence="2">Uncharacterized protein</fullName>
    </submittedName>
</protein>
<dbReference type="Proteomes" id="UP000000305">
    <property type="component" value="Unassembled WGS sequence"/>
</dbReference>
<dbReference type="HOGENOM" id="CLU_1005641_0_0_1"/>
<dbReference type="eggNOG" id="KOG4177">
    <property type="taxonomic scope" value="Eukaryota"/>
</dbReference>
<evidence type="ECO:0000256" key="1">
    <source>
        <dbReference type="PROSITE-ProRule" id="PRU00023"/>
    </source>
</evidence>
<dbReference type="SUPFAM" id="SSF48403">
    <property type="entry name" value="Ankyrin repeat"/>
    <property type="match status" value="1"/>
</dbReference>
<dbReference type="InParanoid" id="E9GVN5"/>
<dbReference type="Gene3D" id="1.25.40.20">
    <property type="entry name" value="Ankyrin repeat-containing domain"/>
    <property type="match status" value="3"/>
</dbReference>
<gene>
    <name evidence="2" type="ORF">DAPPUDRAFT_249011</name>
</gene>
<accession>E9GVN5</accession>
<keyword evidence="1" id="KW-0040">ANK repeat</keyword>
<dbReference type="PANTHER" id="PTHR24118">
    <property type="entry name" value="POTE ANKYRIN DOMAIN"/>
    <property type="match status" value="1"/>
</dbReference>
<dbReference type="KEGG" id="dpx:DAPPUDRAFT_249011"/>
<dbReference type="InterPro" id="IPR002110">
    <property type="entry name" value="Ankyrin_rpt"/>
</dbReference>
<dbReference type="AlphaFoldDB" id="E9GVN5"/>
<evidence type="ECO:0000313" key="2">
    <source>
        <dbReference type="EMBL" id="EFX76498.1"/>
    </source>
</evidence>
<organism evidence="2 3">
    <name type="scientific">Daphnia pulex</name>
    <name type="common">Water flea</name>
    <dbReference type="NCBI Taxonomy" id="6669"/>
    <lineage>
        <taxon>Eukaryota</taxon>
        <taxon>Metazoa</taxon>
        <taxon>Ecdysozoa</taxon>
        <taxon>Arthropoda</taxon>
        <taxon>Crustacea</taxon>
        <taxon>Branchiopoda</taxon>
        <taxon>Diplostraca</taxon>
        <taxon>Cladocera</taxon>
        <taxon>Anomopoda</taxon>
        <taxon>Daphniidae</taxon>
        <taxon>Daphnia</taxon>
    </lineage>
</organism>
<dbReference type="InterPro" id="IPR036770">
    <property type="entry name" value="Ankyrin_rpt-contain_sf"/>
</dbReference>
<dbReference type="EMBL" id="GL732568">
    <property type="protein sequence ID" value="EFX76498.1"/>
    <property type="molecule type" value="Genomic_DNA"/>
</dbReference>
<reference evidence="2 3" key="1">
    <citation type="journal article" date="2011" name="Science">
        <title>The ecoresponsive genome of Daphnia pulex.</title>
        <authorList>
            <person name="Colbourne J.K."/>
            <person name="Pfrender M.E."/>
            <person name="Gilbert D."/>
            <person name="Thomas W.K."/>
            <person name="Tucker A."/>
            <person name="Oakley T.H."/>
            <person name="Tokishita S."/>
            <person name="Aerts A."/>
            <person name="Arnold G.J."/>
            <person name="Basu M.K."/>
            <person name="Bauer D.J."/>
            <person name="Caceres C.E."/>
            <person name="Carmel L."/>
            <person name="Casola C."/>
            <person name="Choi J.H."/>
            <person name="Detter J.C."/>
            <person name="Dong Q."/>
            <person name="Dusheyko S."/>
            <person name="Eads B.D."/>
            <person name="Frohlich T."/>
            <person name="Geiler-Samerotte K.A."/>
            <person name="Gerlach D."/>
            <person name="Hatcher P."/>
            <person name="Jogdeo S."/>
            <person name="Krijgsveld J."/>
            <person name="Kriventseva E.V."/>
            <person name="Kultz D."/>
            <person name="Laforsch C."/>
            <person name="Lindquist E."/>
            <person name="Lopez J."/>
            <person name="Manak J.R."/>
            <person name="Muller J."/>
            <person name="Pangilinan J."/>
            <person name="Patwardhan R.P."/>
            <person name="Pitluck S."/>
            <person name="Pritham E.J."/>
            <person name="Rechtsteiner A."/>
            <person name="Rho M."/>
            <person name="Rogozin I.B."/>
            <person name="Sakarya O."/>
            <person name="Salamov A."/>
            <person name="Schaack S."/>
            <person name="Shapiro H."/>
            <person name="Shiga Y."/>
            <person name="Skalitzky C."/>
            <person name="Smith Z."/>
            <person name="Souvorov A."/>
            <person name="Sung W."/>
            <person name="Tang Z."/>
            <person name="Tsuchiya D."/>
            <person name="Tu H."/>
            <person name="Vos H."/>
            <person name="Wang M."/>
            <person name="Wolf Y.I."/>
            <person name="Yamagata H."/>
            <person name="Yamada T."/>
            <person name="Ye Y."/>
            <person name="Shaw J.R."/>
            <person name="Andrews J."/>
            <person name="Crease T.J."/>
            <person name="Tang H."/>
            <person name="Lucas S.M."/>
            <person name="Robertson H.M."/>
            <person name="Bork P."/>
            <person name="Koonin E.V."/>
            <person name="Zdobnov E.M."/>
            <person name="Grigoriev I.V."/>
            <person name="Lynch M."/>
            <person name="Boore J.L."/>
        </authorList>
    </citation>
    <scope>NUCLEOTIDE SEQUENCE [LARGE SCALE GENOMIC DNA]</scope>
</reference>
<name>E9GVN5_DAPPU</name>
<dbReference type="OrthoDB" id="6334279at2759"/>
<proteinExistence type="predicted"/>
<dbReference type="Pfam" id="PF12796">
    <property type="entry name" value="Ank_2"/>
    <property type="match status" value="1"/>
</dbReference>
<sequence length="277" mass="31923">MESKETRLFTLLTEANPDLDEIRDLLQDDDVNINCVNRQGLNLLLQLVKRPKDDMIDIIKLFIRHKIDLNGTDDYGEHALFYLCAYNYSNDNLDQVNCQSKHSRNLLHLLCNYYEKENLIKVVRLLLDSGIEVNSTTKCCRNALHLLCEYYQQDNLVDIAQLLLDEGIQVEEDKWNALHLACRFYGRDNLISLVKLLIDKVENVNYLDSDGRNALHILCRSYSNANLIDIIELLIEKGIDIHCQRQGRMECLPHCLPDVSLTASAVQHFYSSKSLPG</sequence>
<dbReference type="PANTHER" id="PTHR24118:SF99">
    <property type="entry name" value="POTE ANKYRIN DOMAIN FAMILY MEMBER 3C-RELATED"/>
    <property type="match status" value="1"/>
</dbReference>
<feature type="repeat" description="ANK" evidence="1">
    <location>
        <begin position="210"/>
        <end position="246"/>
    </location>
</feature>
<evidence type="ECO:0000313" key="3">
    <source>
        <dbReference type="Proteomes" id="UP000000305"/>
    </source>
</evidence>
<dbReference type="PROSITE" id="PS50088">
    <property type="entry name" value="ANK_REPEAT"/>
    <property type="match status" value="1"/>
</dbReference>
<keyword evidence="3" id="KW-1185">Reference proteome</keyword>